<protein>
    <recommendedName>
        <fullName evidence="1">phosphatidylinositol-3,4,5-trisphosphate 3-phosphatase</fullName>
        <ecNumber evidence="1">3.1.3.67</ecNumber>
    </recommendedName>
</protein>
<accession>A0A0A1T535</accession>
<reference evidence="6 7" key="1">
    <citation type="journal article" date="2015" name="Genome Announc.">
        <title>Draft Genome Sequence and Gene Annotation of the Entomopathogenic Fungus Verticillium hemipterigenum.</title>
        <authorList>
            <person name="Horn F."/>
            <person name="Habel A."/>
            <person name="Scharf D.H."/>
            <person name="Dworschak J."/>
            <person name="Brakhage A.A."/>
            <person name="Guthke R."/>
            <person name="Hertweck C."/>
            <person name="Linde J."/>
        </authorList>
    </citation>
    <scope>NUCLEOTIDE SEQUENCE [LARGE SCALE GENOMIC DNA]</scope>
</reference>
<dbReference type="InterPro" id="IPR051281">
    <property type="entry name" value="Dual-spec_lipid-protein_phosph"/>
</dbReference>
<evidence type="ECO:0000259" key="4">
    <source>
        <dbReference type="PROSITE" id="PS50056"/>
    </source>
</evidence>
<dbReference type="InterPro" id="IPR029023">
    <property type="entry name" value="Tensin_phosphatase"/>
</dbReference>
<dbReference type="STRING" id="1531966.A0A0A1T535"/>
<sequence>MASLLRQLVAGPRKGSSEAGLDLCYVTDYIIVTSGPSHTYPKRAYRNPLDQLVAFLDSKHDKDWAIWEFRGEGTGYPDELVYNRIRHYPWPDHHPPPFRLVPLIMASMQNWLHGGSLDGTEPATSTEKDPKRVAVVHCKAGKGRSGSMTCSYLISQEGWKAEDAMERFTERRMRPMFGAGVSIPSQVRWISYVDRWTKHGKVYRDRPIEILEIHTWGLRDGVKVEIEGFVEDGKRIEVIHTFKRDERVVVEGDAPGSGGISEMVWDMAGYATGGRADNSAAAKTDPKAVIEKEQDRSTTPSPPNLISSETPRVDSGLSQKSSSSQHDQPGGRAVIFRPTNPIKLDNSDVNISVERRNRTHKSIGLTMVSAVAHVWFNVFFEGNGPEQGGHANDSGVFTIDWEALDGIKGSARKGARALDRLSVVWRVADSGQTADEAGSDIVTAPAAGQPIPQVDAADWHGVANGGEPLSSKDLGLRIQQEHSVDVSRANSYHSSTKAEEKEENGDTDGEFIGEVKSSGPSGEDLVLDKET</sequence>
<dbReference type="InterPro" id="IPR000340">
    <property type="entry name" value="Dual-sp_phosphatase_cat-dom"/>
</dbReference>
<dbReference type="EMBL" id="CDHN01000003">
    <property type="protein sequence ID" value="CEJ89939.1"/>
    <property type="molecule type" value="Genomic_DNA"/>
</dbReference>
<dbReference type="GO" id="GO:0016314">
    <property type="term" value="F:phosphatidylinositol-3,4,5-trisphosphate 3-phosphatase activity"/>
    <property type="evidence" value="ECO:0007669"/>
    <property type="project" value="UniProtKB-EC"/>
</dbReference>
<dbReference type="GO" id="GO:0042995">
    <property type="term" value="C:cell projection"/>
    <property type="evidence" value="ECO:0007669"/>
    <property type="project" value="TreeGrafter"/>
</dbReference>
<dbReference type="PANTHER" id="PTHR12305">
    <property type="entry name" value="PHOSPHATASE WITH HOMOLOGY TO TENSIN"/>
    <property type="match status" value="1"/>
</dbReference>
<evidence type="ECO:0000256" key="2">
    <source>
        <dbReference type="ARBA" id="ARBA00022801"/>
    </source>
</evidence>
<evidence type="ECO:0000313" key="6">
    <source>
        <dbReference type="EMBL" id="CEJ89939.1"/>
    </source>
</evidence>
<dbReference type="GO" id="GO:0043491">
    <property type="term" value="P:phosphatidylinositol 3-kinase/protein kinase B signal transduction"/>
    <property type="evidence" value="ECO:0007669"/>
    <property type="project" value="TreeGrafter"/>
</dbReference>
<feature type="compositionally biased region" description="Basic and acidic residues" evidence="3">
    <location>
        <begin position="284"/>
        <end position="296"/>
    </location>
</feature>
<feature type="domain" description="Tyrosine specific protein phosphatases" evidence="4">
    <location>
        <begin position="127"/>
        <end position="172"/>
    </location>
</feature>
<evidence type="ECO:0000256" key="1">
    <source>
        <dbReference type="ARBA" id="ARBA00013015"/>
    </source>
</evidence>
<dbReference type="GO" id="GO:0005886">
    <property type="term" value="C:plasma membrane"/>
    <property type="evidence" value="ECO:0007669"/>
    <property type="project" value="TreeGrafter"/>
</dbReference>
<evidence type="ECO:0000313" key="7">
    <source>
        <dbReference type="Proteomes" id="UP000039046"/>
    </source>
</evidence>
<proteinExistence type="predicted"/>
<dbReference type="OrthoDB" id="16692at2759"/>
<dbReference type="InterPro" id="IPR016130">
    <property type="entry name" value="Tyr_Pase_AS"/>
</dbReference>
<dbReference type="CDD" id="cd14497">
    <property type="entry name" value="PTP_PTEN-like"/>
    <property type="match status" value="1"/>
</dbReference>
<dbReference type="InterPro" id="IPR000387">
    <property type="entry name" value="Tyr_Pase_dom"/>
</dbReference>
<dbReference type="PROSITE" id="PS00383">
    <property type="entry name" value="TYR_PHOSPHATASE_1"/>
    <property type="match status" value="1"/>
</dbReference>
<dbReference type="Proteomes" id="UP000039046">
    <property type="component" value="Unassembled WGS sequence"/>
</dbReference>
<dbReference type="GO" id="GO:0051896">
    <property type="term" value="P:regulation of phosphatidylinositol 3-kinase/protein kinase B signal transduction"/>
    <property type="evidence" value="ECO:0007669"/>
    <property type="project" value="TreeGrafter"/>
</dbReference>
<keyword evidence="2" id="KW-0378">Hydrolase</keyword>
<dbReference type="Pfam" id="PF00782">
    <property type="entry name" value="DSPc"/>
    <property type="match status" value="1"/>
</dbReference>
<dbReference type="SUPFAM" id="SSF52799">
    <property type="entry name" value="(Phosphotyrosine protein) phosphatases II"/>
    <property type="match status" value="1"/>
</dbReference>
<dbReference type="HOGENOM" id="CLU_020105_4_2_1"/>
<feature type="region of interest" description="Disordered" evidence="3">
    <location>
        <begin position="274"/>
        <end position="339"/>
    </location>
</feature>
<keyword evidence="7" id="KW-1185">Reference proteome</keyword>
<dbReference type="EC" id="3.1.3.67" evidence="1"/>
<dbReference type="Gene3D" id="3.90.190.10">
    <property type="entry name" value="Protein tyrosine phosphatase superfamily"/>
    <property type="match status" value="1"/>
</dbReference>
<organism evidence="6 7">
    <name type="scientific">[Torrubiella] hemipterigena</name>
    <dbReference type="NCBI Taxonomy" id="1531966"/>
    <lineage>
        <taxon>Eukaryota</taxon>
        <taxon>Fungi</taxon>
        <taxon>Dikarya</taxon>
        <taxon>Ascomycota</taxon>
        <taxon>Pezizomycotina</taxon>
        <taxon>Sordariomycetes</taxon>
        <taxon>Hypocreomycetidae</taxon>
        <taxon>Hypocreales</taxon>
        <taxon>Clavicipitaceae</taxon>
        <taxon>Clavicipitaceae incertae sedis</taxon>
        <taxon>'Torrubiella' clade</taxon>
    </lineage>
</organism>
<dbReference type="InterPro" id="IPR029021">
    <property type="entry name" value="Prot-tyrosine_phosphatase-like"/>
</dbReference>
<feature type="compositionally biased region" description="Acidic residues" evidence="3">
    <location>
        <begin position="501"/>
        <end position="511"/>
    </location>
</feature>
<gene>
    <name evidence="6" type="ORF">VHEMI05753</name>
</gene>
<name>A0A0A1T535_9HYPO</name>
<feature type="compositionally biased region" description="Low complexity" evidence="3">
    <location>
        <begin position="315"/>
        <end position="324"/>
    </location>
</feature>
<evidence type="ECO:0000256" key="3">
    <source>
        <dbReference type="SAM" id="MobiDB-lite"/>
    </source>
</evidence>
<evidence type="ECO:0000259" key="5">
    <source>
        <dbReference type="PROSITE" id="PS51181"/>
    </source>
</evidence>
<dbReference type="GO" id="GO:0005634">
    <property type="term" value="C:nucleus"/>
    <property type="evidence" value="ECO:0007669"/>
    <property type="project" value="TreeGrafter"/>
</dbReference>
<dbReference type="GO" id="GO:0005829">
    <property type="term" value="C:cytosol"/>
    <property type="evidence" value="ECO:0007669"/>
    <property type="project" value="TreeGrafter"/>
</dbReference>
<feature type="domain" description="Phosphatase tensin-type" evidence="5">
    <location>
        <begin position="12"/>
        <end position="200"/>
    </location>
</feature>
<feature type="region of interest" description="Disordered" evidence="3">
    <location>
        <begin position="482"/>
        <end position="531"/>
    </location>
</feature>
<dbReference type="PANTHER" id="PTHR12305:SF81">
    <property type="entry name" value="PHOSPHATIDYLINOSITOL 3,4,5-TRISPHOSPHATE 3-PHOSPHATASE AND DUAL-SPECIFICITY PROTEIN PHOSPHATASE PTEN"/>
    <property type="match status" value="1"/>
</dbReference>
<dbReference type="GO" id="GO:0004725">
    <property type="term" value="F:protein tyrosine phosphatase activity"/>
    <property type="evidence" value="ECO:0007669"/>
    <property type="project" value="TreeGrafter"/>
</dbReference>
<dbReference type="PROSITE" id="PS51181">
    <property type="entry name" value="PPASE_TENSIN"/>
    <property type="match status" value="1"/>
</dbReference>
<dbReference type="GO" id="GO:0046856">
    <property type="term" value="P:phosphatidylinositol dephosphorylation"/>
    <property type="evidence" value="ECO:0007669"/>
    <property type="project" value="TreeGrafter"/>
</dbReference>
<dbReference type="AlphaFoldDB" id="A0A0A1T535"/>
<dbReference type="PROSITE" id="PS50056">
    <property type="entry name" value="TYR_PHOSPHATASE_2"/>
    <property type="match status" value="1"/>
</dbReference>